<evidence type="ECO:0000256" key="2">
    <source>
        <dbReference type="SAM" id="MobiDB-lite"/>
    </source>
</evidence>
<reference evidence="3" key="2">
    <citation type="journal article" date="2023" name="Science">
        <title>Genomic signatures of disease resistance in endangered staghorn corals.</title>
        <authorList>
            <person name="Vollmer S.V."/>
            <person name="Selwyn J.D."/>
            <person name="Despard B.A."/>
            <person name="Roesel C.L."/>
        </authorList>
    </citation>
    <scope>NUCLEOTIDE SEQUENCE</scope>
    <source>
        <strain evidence="3">K2</strain>
    </source>
</reference>
<keyword evidence="1" id="KW-0040">ANK repeat</keyword>
<dbReference type="SMART" id="SM00248">
    <property type="entry name" value="ANK"/>
    <property type="match status" value="2"/>
</dbReference>
<dbReference type="InterPro" id="IPR053080">
    <property type="entry name" value="PP1_regulatory_subunit_27"/>
</dbReference>
<feature type="repeat" description="ANK" evidence="1">
    <location>
        <begin position="101"/>
        <end position="133"/>
    </location>
</feature>
<accession>A0AAD9PVN2</accession>
<comment type="caution">
    <text evidence="3">The sequence shown here is derived from an EMBL/GenBank/DDBJ whole genome shotgun (WGS) entry which is preliminary data.</text>
</comment>
<protein>
    <submittedName>
        <fullName evidence="3">Uncharacterized protein</fullName>
    </submittedName>
</protein>
<dbReference type="EMBL" id="JARQWQ010000121">
    <property type="protein sequence ID" value="KAK2549774.1"/>
    <property type="molecule type" value="Genomic_DNA"/>
</dbReference>
<dbReference type="Proteomes" id="UP001249851">
    <property type="component" value="Unassembled WGS sequence"/>
</dbReference>
<dbReference type="SUPFAM" id="SSF48403">
    <property type="entry name" value="Ankyrin repeat"/>
    <property type="match status" value="1"/>
</dbReference>
<name>A0AAD9PVN2_ACRCE</name>
<reference evidence="3" key="1">
    <citation type="journal article" date="2023" name="G3 (Bethesda)">
        <title>Whole genome assembly and annotation of the endangered Caribbean coral Acropora cervicornis.</title>
        <authorList>
            <person name="Selwyn J.D."/>
            <person name="Vollmer S.V."/>
        </authorList>
    </citation>
    <scope>NUCLEOTIDE SEQUENCE</scope>
    <source>
        <strain evidence="3">K2</strain>
    </source>
</reference>
<keyword evidence="4" id="KW-1185">Reference proteome</keyword>
<dbReference type="InterPro" id="IPR002110">
    <property type="entry name" value="Ankyrin_rpt"/>
</dbReference>
<evidence type="ECO:0000313" key="4">
    <source>
        <dbReference type="Proteomes" id="UP001249851"/>
    </source>
</evidence>
<dbReference type="PANTHER" id="PTHR46899:SF3">
    <property type="entry name" value="PROTEIN PHOSPHATASE 1 REGULATORY SUBUNIT 27"/>
    <property type="match status" value="1"/>
</dbReference>
<feature type="repeat" description="ANK" evidence="1">
    <location>
        <begin position="134"/>
        <end position="166"/>
    </location>
</feature>
<dbReference type="PANTHER" id="PTHR46899">
    <property type="entry name" value="PROTEIN PHOSPHATASE 1 REGULATORY SUBUNIT 27"/>
    <property type="match status" value="1"/>
</dbReference>
<feature type="region of interest" description="Disordered" evidence="2">
    <location>
        <begin position="1"/>
        <end position="69"/>
    </location>
</feature>
<dbReference type="InterPro" id="IPR036770">
    <property type="entry name" value="Ankyrin_rpt-contain_sf"/>
</dbReference>
<evidence type="ECO:0000256" key="1">
    <source>
        <dbReference type="PROSITE-ProRule" id="PRU00023"/>
    </source>
</evidence>
<dbReference type="Gene3D" id="1.25.40.20">
    <property type="entry name" value="Ankyrin repeat-containing domain"/>
    <property type="match status" value="1"/>
</dbReference>
<dbReference type="Pfam" id="PF12796">
    <property type="entry name" value="Ank_2"/>
    <property type="match status" value="1"/>
</dbReference>
<feature type="compositionally biased region" description="Basic and acidic residues" evidence="2">
    <location>
        <begin position="1"/>
        <end position="14"/>
    </location>
</feature>
<organism evidence="3 4">
    <name type="scientific">Acropora cervicornis</name>
    <name type="common">Staghorn coral</name>
    <dbReference type="NCBI Taxonomy" id="6130"/>
    <lineage>
        <taxon>Eukaryota</taxon>
        <taxon>Metazoa</taxon>
        <taxon>Cnidaria</taxon>
        <taxon>Anthozoa</taxon>
        <taxon>Hexacorallia</taxon>
        <taxon>Scleractinia</taxon>
        <taxon>Astrocoeniina</taxon>
        <taxon>Acroporidae</taxon>
        <taxon>Acropora</taxon>
    </lineage>
</organism>
<gene>
    <name evidence="3" type="ORF">P5673_029752</name>
</gene>
<feature type="compositionally biased region" description="Basic and acidic residues" evidence="2">
    <location>
        <begin position="38"/>
        <end position="68"/>
    </location>
</feature>
<dbReference type="AlphaFoldDB" id="A0AAD9PVN2"/>
<dbReference type="PROSITE" id="PS50297">
    <property type="entry name" value="ANK_REP_REGION"/>
    <property type="match status" value="1"/>
</dbReference>
<sequence>MKQEGELRDSEDLMKRRRSNRRKDSSNVAINSQNSLTKQEKLERRNAFREPGGKRKDYKSNSRNEHSRRYGMVVEDVNIDMDDVVYDIQQGKLSLDALPKLGLFPLHEAVAHGLTDCAENLIELGLQVTSETPDGLTPLEIAVLAGNFDAAELLIRHGAPVDRIRDGIPQFAR</sequence>
<proteinExistence type="predicted"/>
<evidence type="ECO:0000313" key="3">
    <source>
        <dbReference type="EMBL" id="KAK2549774.1"/>
    </source>
</evidence>
<dbReference type="PROSITE" id="PS50088">
    <property type="entry name" value="ANK_REPEAT"/>
    <property type="match status" value="2"/>
</dbReference>
<feature type="compositionally biased region" description="Polar residues" evidence="2">
    <location>
        <begin position="28"/>
        <end position="37"/>
    </location>
</feature>